<accession>A0A6A3BWK8</accession>
<gene>
    <name evidence="5" type="ORF">F3Y22_tig00016725pilonHSYRG00143</name>
</gene>
<evidence type="ECO:0000256" key="3">
    <source>
        <dbReference type="SAM" id="Phobius"/>
    </source>
</evidence>
<dbReference type="GO" id="GO:0005774">
    <property type="term" value="C:vacuolar membrane"/>
    <property type="evidence" value="ECO:0007669"/>
    <property type="project" value="TreeGrafter"/>
</dbReference>
<name>A0A6A3BWK8_HIBSY</name>
<dbReference type="EMBL" id="VEPZ02000640">
    <property type="protein sequence ID" value="KAE8721133.1"/>
    <property type="molecule type" value="Genomic_DNA"/>
</dbReference>
<evidence type="ECO:0000259" key="4">
    <source>
        <dbReference type="PROSITE" id="PS51774"/>
    </source>
</evidence>
<dbReference type="AlphaFoldDB" id="A0A6A3BWK8"/>
<keyword evidence="3" id="KW-1133">Transmembrane helix</keyword>
<proteinExistence type="inferred from homology"/>
<evidence type="ECO:0000313" key="5">
    <source>
        <dbReference type="EMBL" id="KAE8721133.1"/>
    </source>
</evidence>
<dbReference type="InterPro" id="IPR011684">
    <property type="entry name" value="NAB"/>
</dbReference>
<protein>
    <submittedName>
        <fullName evidence="5">Sodium/hydrogen exchanger isoform 1</fullName>
    </submittedName>
</protein>
<dbReference type="InterPro" id="IPR051861">
    <property type="entry name" value="NET_actin-binding_domain"/>
</dbReference>
<dbReference type="Proteomes" id="UP000436088">
    <property type="component" value="Unassembled WGS sequence"/>
</dbReference>
<keyword evidence="3" id="KW-0472">Membrane</keyword>
<comment type="caution">
    <text evidence="5">The sequence shown here is derived from an EMBL/GenBank/DDBJ whole genome shotgun (WGS) entry which is preliminary data.</text>
</comment>
<feature type="domain" description="NAB" evidence="4">
    <location>
        <begin position="11"/>
        <end position="134"/>
    </location>
</feature>
<dbReference type="PROSITE" id="PS51774">
    <property type="entry name" value="NAB"/>
    <property type="match status" value="1"/>
</dbReference>
<comment type="similarity">
    <text evidence="2">Belongs to the NET family.</text>
</comment>
<sequence length="134" mass="16200">MVQMMSKMENSRWWWFDTHHDDSKRSQWLQSTVSGAPEMSMSCSMKYMFFYLFYVSTFLVPCFCLLFSLFAEMMDLGYLNDKDMLKLIEEDSDSFAELAEMYYKKRPELISMVEDFYRSHRLLAKRYDQIKSDP</sequence>
<organism evidence="5 6">
    <name type="scientific">Hibiscus syriacus</name>
    <name type="common">Rose of Sharon</name>
    <dbReference type="NCBI Taxonomy" id="106335"/>
    <lineage>
        <taxon>Eukaryota</taxon>
        <taxon>Viridiplantae</taxon>
        <taxon>Streptophyta</taxon>
        <taxon>Embryophyta</taxon>
        <taxon>Tracheophyta</taxon>
        <taxon>Spermatophyta</taxon>
        <taxon>Magnoliopsida</taxon>
        <taxon>eudicotyledons</taxon>
        <taxon>Gunneridae</taxon>
        <taxon>Pentapetalae</taxon>
        <taxon>rosids</taxon>
        <taxon>malvids</taxon>
        <taxon>Malvales</taxon>
        <taxon>Malvaceae</taxon>
        <taxon>Malvoideae</taxon>
        <taxon>Hibiscus</taxon>
    </lineage>
</organism>
<keyword evidence="3" id="KW-0812">Transmembrane</keyword>
<evidence type="ECO:0000256" key="2">
    <source>
        <dbReference type="ARBA" id="ARBA00038006"/>
    </source>
</evidence>
<dbReference type="GO" id="GO:0003779">
    <property type="term" value="F:actin binding"/>
    <property type="evidence" value="ECO:0007669"/>
    <property type="project" value="InterPro"/>
</dbReference>
<keyword evidence="1" id="KW-0175">Coiled coil</keyword>
<dbReference type="PANTHER" id="PTHR32258">
    <property type="entry name" value="PROTEIN NETWORKED 4A"/>
    <property type="match status" value="1"/>
</dbReference>
<keyword evidence="6" id="KW-1185">Reference proteome</keyword>
<dbReference type="Pfam" id="PF07765">
    <property type="entry name" value="KIP1"/>
    <property type="match status" value="1"/>
</dbReference>
<evidence type="ECO:0000256" key="1">
    <source>
        <dbReference type="ARBA" id="ARBA00023054"/>
    </source>
</evidence>
<evidence type="ECO:0000313" key="6">
    <source>
        <dbReference type="Proteomes" id="UP000436088"/>
    </source>
</evidence>
<feature type="transmembrane region" description="Helical" evidence="3">
    <location>
        <begin position="49"/>
        <end position="71"/>
    </location>
</feature>
<dbReference type="PANTHER" id="PTHR32258:SF28">
    <property type="entry name" value="PROTEIN NETWORKED 3A-RELATED"/>
    <property type="match status" value="1"/>
</dbReference>
<reference evidence="5" key="1">
    <citation type="submission" date="2019-09" db="EMBL/GenBank/DDBJ databases">
        <title>Draft genome information of white flower Hibiscus syriacus.</title>
        <authorList>
            <person name="Kim Y.-M."/>
        </authorList>
    </citation>
    <scope>NUCLEOTIDE SEQUENCE [LARGE SCALE GENOMIC DNA]</scope>
    <source>
        <strain evidence="5">YM2019G1</strain>
    </source>
</reference>